<gene>
    <name evidence="3" type="ORF">FHR34_003625</name>
</gene>
<evidence type="ECO:0000256" key="1">
    <source>
        <dbReference type="SAM" id="MobiDB-lite"/>
    </source>
</evidence>
<evidence type="ECO:0000259" key="2">
    <source>
        <dbReference type="Pfam" id="PF13569"/>
    </source>
</evidence>
<dbReference type="Proteomes" id="UP000540506">
    <property type="component" value="Unassembled WGS sequence"/>
</dbReference>
<dbReference type="InterPro" id="IPR025406">
    <property type="entry name" value="DUF4132"/>
</dbReference>
<keyword evidence="4" id="KW-1185">Reference proteome</keyword>
<dbReference type="EMBL" id="JACHJV010000001">
    <property type="protein sequence ID" value="MBB4924632.1"/>
    <property type="molecule type" value="Genomic_DNA"/>
</dbReference>
<evidence type="ECO:0000313" key="4">
    <source>
        <dbReference type="Proteomes" id="UP000540506"/>
    </source>
</evidence>
<feature type="domain" description="DUF4132" evidence="2">
    <location>
        <begin position="450"/>
        <end position="595"/>
    </location>
</feature>
<name>A0A7W7R3A7_KITKI</name>
<comment type="caution">
    <text evidence="3">The sequence shown here is derived from an EMBL/GenBank/DDBJ whole genome shotgun (WGS) entry which is preliminary data.</text>
</comment>
<proteinExistence type="predicted"/>
<feature type="region of interest" description="Disordered" evidence="1">
    <location>
        <begin position="44"/>
        <end position="67"/>
    </location>
</feature>
<evidence type="ECO:0000313" key="3">
    <source>
        <dbReference type="EMBL" id="MBB4924632.1"/>
    </source>
</evidence>
<dbReference type="Pfam" id="PF13569">
    <property type="entry name" value="DUF4132"/>
    <property type="match status" value="1"/>
</dbReference>
<sequence length="595" mass="65073">MRIMLRWWRQFGLGRDFPRVWGKPRGEPFQPRALGRALTRAAWADGRPWSNPGPSNQGPAGARRPAPHTGALLATLPEETRRAIALRLQQERSGLRAHDYEWAAGTVLCEMRLGWRPEEVHQLFASALEDLDPIRPAATSWVTAERSLELPLAAYAQLDPAEREPFQPYLRTLLAARLGCRADFATEDGRPTPEQAAFAERLRALVSTPFDPDPLLPWSEATPGDGPAPGDVPTPEGDLFARAARCGLGARLYEEPTLRLLELCASSTELRPSYQWLGRAKELFQLTPDARRPLRLLLAAGRGEPTDCRPAGRSHQGQLGERSGQLLATLAWAAVVTEDTKALQQLSRALDHHGRASLDELRPPASHFVRAGMAALAALAGESGAGQHRRLLASSSPTAARLAREELAAVRDLPAGADLKALRVPVGPYTALFEIGAKGTVELRFRNSGGRLLSGVPSQVRERYPARYAALRARLTELRAQLVTCRGALVERLHADPGTPAARWRAAFLDDPALARLGCALVWRIDGQSGPVLGRPFRRKGAQHWMLRDLAGQVHELTDDTLVRLWAPGPDEAEQAAAWRAALTALGLEQPVPQL</sequence>
<reference evidence="3 4" key="1">
    <citation type="submission" date="2020-08" db="EMBL/GenBank/DDBJ databases">
        <title>Sequencing the genomes of 1000 actinobacteria strains.</title>
        <authorList>
            <person name="Klenk H.-P."/>
        </authorList>
    </citation>
    <scope>NUCLEOTIDE SEQUENCE [LARGE SCALE GENOMIC DNA]</scope>
    <source>
        <strain evidence="3 4">DSM 41654</strain>
    </source>
</reference>
<organism evidence="3 4">
    <name type="scientific">Kitasatospora kifunensis</name>
    <name type="common">Streptomyces kifunensis</name>
    <dbReference type="NCBI Taxonomy" id="58351"/>
    <lineage>
        <taxon>Bacteria</taxon>
        <taxon>Bacillati</taxon>
        <taxon>Actinomycetota</taxon>
        <taxon>Actinomycetes</taxon>
        <taxon>Kitasatosporales</taxon>
        <taxon>Streptomycetaceae</taxon>
        <taxon>Kitasatospora</taxon>
    </lineage>
</organism>
<protein>
    <recommendedName>
        <fullName evidence="2">DUF4132 domain-containing protein</fullName>
    </recommendedName>
</protein>
<feature type="region of interest" description="Disordered" evidence="1">
    <location>
        <begin position="213"/>
        <end position="232"/>
    </location>
</feature>
<dbReference type="AlphaFoldDB" id="A0A7W7R3A7"/>
<accession>A0A7W7R3A7</accession>